<gene>
    <name evidence="2" type="ORF">GJV18_04610</name>
</gene>
<dbReference type="EMBL" id="WKJZ01000001">
    <property type="protein sequence ID" value="MVW74592.1"/>
    <property type="molecule type" value="Genomic_DNA"/>
</dbReference>
<accession>A0A6I4KV52</accession>
<keyword evidence="3" id="KW-1185">Reference proteome</keyword>
<name>A0A6I4KV52_9PSED</name>
<evidence type="ECO:0000313" key="2">
    <source>
        <dbReference type="EMBL" id="MVW74592.1"/>
    </source>
</evidence>
<sequence>MTRLLLAGLCLLLSACAARTPLPAQLPTLTAPLPLALQVQREQAGTRQDAWLVLQAEQHGLRASLFDPLGVPLARQSLRDGHWHNDGLLPPNAEARELFSALLFALTPAAALPAHYPTEQWRALAAGQRWLNPGWRIGYLAPLEFTLYSAAGPTYRISPLPDDKAP</sequence>
<keyword evidence="1" id="KW-0732">Signal</keyword>
<dbReference type="Proteomes" id="UP000429555">
    <property type="component" value="Unassembled WGS sequence"/>
</dbReference>
<dbReference type="Pfam" id="PF11659">
    <property type="entry name" value="DUF3261"/>
    <property type="match status" value="1"/>
</dbReference>
<feature type="chain" id="PRO_5026255236" description="Lipoprotein" evidence="1">
    <location>
        <begin position="18"/>
        <end position="166"/>
    </location>
</feature>
<dbReference type="AlphaFoldDB" id="A0A6I4KV52"/>
<dbReference type="RefSeq" id="WP_160345979.1">
    <property type="nucleotide sequence ID" value="NZ_WKJZ01000001.1"/>
</dbReference>
<organism evidence="2 3">
    <name type="scientific">Pseudomonas xionganensis</name>
    <dbReference type="NCBI Taxonomy" id="2654845"/>
    <lineage>
        <taxon>Bacteria</taxon>
        <taxon>Pseudomonadati</taxon>
        <taxon>Pseudomonadota</taxon>
        <taxon>Gammaproteobacteria</taxon>
        <taxon>Pseudomonadales</taxon>
        <taxon>Pseudomonadaceae</taxon>
        <taxon>Pseudomonas</taxon>
    </lineage>
</organism>
<protein>
    <recommendedName>
        <fullName evidence="4">Lipoprotein</fullName>
    </recommendedName>
</protein>
<evidence type="ECO:0008006" key="4">
    <source>
        <dbReference type="Google" id="ProtNLM"/>
    </source>
</evidence>
<evidence type="ECO:0000313" key="3">
    <source>
        <dbReference type="Proteomes" id="UP000429555"/>
    </source>
</evidence>
<feature type="signal peptide" evidence="1">
    <location>
        <begin position="1"/>
        <end position="17"/>
    </location>
</feature>
<evidence type="ECO:0000256" key="1">
    <source>
        <dbReference type="SAM" id="SignalP"/>
    </source>
</evidence>
<proteinExistence type="predicted"/>
<dbReference type="PROSITE" id="PS51257">
    <property type="entry name" value="PROKAR_LIPOPROTEIN"/>
    <property type="match status" value="1"/>
</dbReference>
<reference evidence="2 3" key="1">
    <citation type="submission" date="2019-11" db="EMBL/GenBank/DDBJ databases">
        <title>Pseudomonas flavidum sp. nov., isolated from Baiyang Lake.</title>
        <authorList>
            <person name="Zhao Y."/>
        </authorList>
    </citation>
    <scope>NUCLEOTIDE SEQUENCE [LARGE SCALE GENOMIC DNA]</scope>
    <source>
        <strain evidence="3">R-22-3 w-18</strain>
    </source>
</reference>
<comment type="caution">
    <text evidence="2">The sequence shown here is derived from an EMBL/GenBank/DDBJ whole genome shotgun (WGS) entry which is preliminary data.</text>
</comment>
<dbReference type="InterPro" id="IPR021675">
    <property type="entry name" value="DUF3261"/>
</dbReference>